<dbReference type="CDD" id="cd05233">
    <property type="entry name" value="SDR_c"/>
    <property type="match status" value="1"/>
</dbReference>
<proteinExistence type="inferred from homology"/>
<dbReference type="PRINTS" id="PR00080">
    <property type="entry name" value="SDRFAMILY"/>
</dbReference>
<dbReference type="Gene3D" id="3.40.50.720">
    <property type="entry name" value="NAD(P)-binding Rossmann-like Domain"/>
    <property type="match status" value="1"/>
</dbReference>
<dbReference type="KEGG" id="jda:BW727_100210"/>
<organism evidence="3 4">
    <name type="scientific">Jeotgalibaca dankookensis</name>
    <dbReference type="NCBI Taxonomy" id="708126"/>
    <lineage>
        <taxon>Bacteria</taxon>
        <taxon>Bacillati</taxon>
        <taxon>Bacillota</taxon>
        <taxon>Bacilli</taxon>
        <taxon>Lactobacillales</taxon>
        <taxon>Carnobacteriaceae</taxon>
        <taxon>Jeotgalibaca</taxon>
    </lineage>
</organism>
<evidence type="ECO:0000256" key="1">
    <source>
        <dbReference type="ARBA" id="ARBA00006484"/>
    </source>
</evidence>
<sequence>MKGKTAIITGGGSGFGQETAIKLAQQGVNICVVDISDENGLKTVELCEKEGAQAIFVKADVSNLDQVKNYVAKTIEAFGKIDLFFNNAGISGSGVRTLECSEDEFEAIVNVNLKGAFYGLKYVVNEMLKTGGGSVVNTASLGGVVGMPTLGVYSATKHAIVGLTKTIAGEYGRDNIRINAIAPGTNETPMVKAFPADAIAAMADAVPMGRLGQPHEVADVVVFLLSEQASYIHGAVISIDGGSAAL</sequence>
<dbReference type="InterPro" id="IPR020904">
    <property type="entry name" value="Sc_DH/Rdtase_CS"/>
</dbReference>
<gene>
    <name evidence="3" type="primary">lvr</name>
    <name evidence="3" type="ORF">BW727_100210</name>
</gene>
<dbReference type="PANTHER" id="PTHR24321:SF8">
    <property type="entry name" value="ESTRADIOL 17-BETA-DEHYDROGENASE 8-RELATED"/>
    <property type="match status" value="1"/>
</dbReference>
<protein>
    <submittedName>
        <fullName evidence="3">Levodione reductase</fullName>
        <ecNumber evidence="3">1.1.1.-</ecNumber>
    </submittedName>
</protein>
<dbReference type="InterPro" id="IPR002347">
    <property type="entry name" value="SDR_fam"/>
</dbReference>
<dbReference type="PRINTS" id="PR00081">
    <property type="entry name" value="GDHRDH"/>
</dbReference>
<dbReference type="Pfam" id="PF13561">
    <property type="entry name" value="adh_short_C2"/>
    <property type="match status" value="1"/>
</dbReference>
<dbReference type="PROSITE" id="PS00061">
    <property type="entry name" value="ADH_SHORT"/>
    <property type="match status" value="1"/>
</dbReference>
<comment type="similarity">
    <text evidence="1">Belongs to the short-chain dehydrogenases/reductases (SDR) family.</text>
</comment>
<dbReference type="SUPFAM" id="SSF51735">
    <property type="entry name" value="NAD(P)-binding Rossmann-fold domains"/>
    <property type="match status" value="1"/>
</dbReference>
<reference evidence="3 4" key="1">
    <citation type="journal article" date="2014" name="Int. J. Syst. Evol. Microbiol.">
        <title>Jeotgalibaca dankookensis gen. nov., sp. nov., a member of the family Carnobacteriaceae, isolated from seujeot (Korean traditional food).</title>
        <authorList>
            <person name="Lee D.G."/>
            <person name="Trujillo M.E."/>
            <person name="Kang H."/>
            <person name="Ahn T.Y."/>
        </authorList>
    </citation>
    <scope>NUCLEOTIDE SEQUENCE [LARGE SCALE GENOMIC DNA]</scope>
    <source>
        <strain evidence="3 4">EX-07</strain>
    </source>
</reference>
<dbReference type="EMBL" id="CP019728">
    <property type="protein sequence ID" value="AQS52619.1"/>
    <property type="molecule type" value="Genomic_DNA"/>
</dbReference>
<dbReference type="RefSeq" id="WP_062468001.1">
    <property type="nucleotide sequence ID" value="NZ_BBYN01000005.1"/>
</dbReference>
<dbReference type="GO" id="GO:0016491">
    <property type="term" value="F:oxidoreductase activity"/>
    <property type="evidence" value="ECO:0007669"/>
    <property type="project" value="UniProtKB-KW"/>
</dbReference>
<keyword evidence="4" id="KW-1185">Reference proteome</keyword>
<dbReference type="AlphaFoldDB" id="A0A1S6IM77"/>
<dbReference type="Proteomes" id="UP000188993">
    <property type="component" value="Chromosome"/>
</dbReference>
<dbReference type="GO" id="GO:0008206">
    <property type="term" value="P:bile acid metabolic process"/>
    <property type="evidence" value="ECO:0007669"/>
    <property type="project" value="UniProtKB-ARBA"/>
</dbReference>
<dbReference type="FunFam" id="3.40.50.720:FF:000084">
    <property type="entry name" value="Short-chain dehydrogenase reductase"/>
    <property type="match status" value="1"/>
</dbReference>
<dbReference type="NCBIfam" id="NF005559">
    <property type="entry name" value="PRK07231.1"/>
    <property type="match status" value="1"/>
</dbReference>
<dbReference type="InterPro" id="IPR036291">
    <property type="entry name" value="NAD(P)-bd_dom_sf"/>
</dbReference>
<dbReference type="STRING" id="708126.BW727_100210"/>
<dbReference type="PANTHER" id="PTHR24321">
    <property type="entry name" value="DEHYDROGENASES, SHORT CHAIN"/>
    <property type="match status" value="1"/>
</dbReference>
<accession>A0A1S6IM77</accession>
<evidence type="ECO:0000256" key="2">
    <source>
        <dbReference type="ARBA" id="ARBA00023002"/>
    </source>
</evidence>
<keyword evidence="2 3" id="KW-0560">Oxidoreductase</keyword>
<evidence type="ECO:0000313" key="3">
    <source>
        <dbReference type="EMBL" id="AQS52619.1"/>
    </source>
</evidence>
<dbReference type="EC" id="1.1.1.-" evidence="3"/>
<evidence type="ECO:0000313" key="4">
    <source>
        <dbReference type="Proteomes" id="UP000188993"/>
    </source>
</evidence>
<name>A0A1S6IM77_9LACT</name>